<keyword evidence="3" id="KW-1185">Reference proteome</keyword>
<protein>
    <submittedName>
        <fullName evidence="2">RxLR effector protein</fullName>
    </submittedName>
</protein>
<organism evidence="2 3">
    <name type="scientific">Phytophthora megakarya</name>
    <dbReference type="NCBI Taxonomy" id="4795"/>
    <lineage>
        <taxon>Eukaryota</taxon>
        <taxon>Sar</taxon>
        <taxon>Stramenopiles</taxon>
        <taxon>Oomycota</taxon>
        <taxon>Peronosporomycetes</taxon>
        <taxon>Peronosporales</taxon>
        <taxon>Peronosporaceae</taxon>
        <taxon>Phytophthora</taxon>
    </lineage>
</organism>
<name>A0A225UDE5_9STRA</name>
<sequence>MLADLMTKPIPATQFGMLRSKLGIEAPKTAESSGSVGKKTPRQAATYQ</sequence>
<evidence type="ECO:0000313" key="3">
    <source>
        <dbReference type="Proteomes" id="UP000198211"/>
    </source>
</evidence>
<gene>
    <name evidence="2" type="ORF">PHMEG_00040514</name>
</gene>
<evidence type="ECO:0000313" key="2">
    <source>
        <dbReference type="EMBL" id="OWY91065.1"/>
    </source>
</evidence>
<proteinExistence type="predicted"/>
<feature type="region of interest" description="Disordered" evidence="1">
    <location>
        <begin position="26"/>
        <end position="48"/>
    </location>
</feature>
<reference evidence="3" key="1">
    <citation type="submission" date="2017-03" db="EMBL/GenBank/DDBJ databases">
        <title>Phytopthora megakarya and P. palmivora, two closely related causual agents of cacao black pod achieved similar genome size and gene model numbers by different mechanisms.</title>
        <authorList>
            <person name="Ali S."/>
            <person name="Shao J."/>
            <person name="Larry D.J."/>
            <person name="Kronmiller B."/>
            <person name="Shen D."/>
            <person name="Strem M.D."/>
            <person name="Melnick R.L."/>
            <person name="Guiltinan M.J."/>
            <person name="Tyler B.M."/>
            <person name="Meinhardt L.W."/>
            <person name="Bailey B.A."/>
        </authorList>
    </citation>
    <scope>NUCLEOTIDE SEQUENCE [LARGE SCALE GENOMIC DNA]</scope>
    <source>
        <strain evidence="3">zdho120</strain>
    </source>
</reference>
<dbReference type="EMBL" id="NBNE01021173">
    <property type="protein sequence ID" value="OWY91065.1"/>
    <property type="molecule type" value="Genomic_DNA"/>
</dbReference>
<comment type="caution">
    <text evidence="2">The sequence shown here is derived from an EMBL/GenBank/DDBJ whole genome shotgun (WGS) entry which is preliminary data.</text>
</comment>
<dbReference type="Proteomes" id="UP000198211">
    <property type="component" value="Unassembled WGS sequence"/>
</dbReference>
<feature type="non-terminal residue" evidence="2">
    <location>
        <position position="1"/>
    </location>
</feature>
<dbReference type="OrthoDB" id="1113209at2759"/>
<dbReference type="AlphaFoldDB" id="A0A225UDE5"/>
<evidence type="ECO:0000256" key="1">
    <source>
        <dbReference type="SAM" id="MobiDB-lite"/>
    </source>
</evidence>
<accession>A0A225UDE5</accession>